<keyword evidence="2 5" id="KW-0812">Transmembrane</keyword>
<evidence type="ECO:0000256" key="5">
    <source>
        <dbReference type="RuleBase" id="RU363107"/>
    </source>
</evidence>
<comment type="subcellular location">
    <subcellularLocation>
        <location evidence="1 5">Membrane</location>
        <topology evidence="1 5">Multi-pass membrane protein</topology>
    </subcellularLocation>
</comment>
<comment type="similarity">
    <text evidence="5">Belongs to the PRA1 family.</text>
</comment>
<keyword evidence="3 5" id="KW-1133">Transmembrane helix</keyword>
<evidence type="ECO:0000256" key="3">
    <source>
        <dbReference type="ARBA" id="ARBA00022989"/>
    </source>
</evidence>
<dbReference type="AlphaFoldDB" id="A0A1E1J4U3"/>
<protein>
    <recommendedName>
        <fullName evidence="5">PRA1 family protein</fullName>
    </recommendedName>
</protein>
<dbReference type="PANTHER" id="PTHR19317">
    <property type="entry name" value="PRENYLATED RAB ACCEPTOR 1-RELATED"/>
    <property type="match status" value="1"/>
</dbReference>
<dbReference type="Pfam" id="PF03208">
    <property type="entry name" value="PRA1"/>
    <property type="match status" value="1"/>
</dbReference>
<evidence type="ECO:0000256" key="1">
    <source>
        <dbReference type="ARBA" id="ARBA00004141"/>
    </source>
</evidence>
<evidence type="ECO:0000313" key="6">
    <source>
        <dbReference type="EMBL" id="CCM18612.1"/>
    </source>
</evidence>
<name>A0A1E1J4U3_LEIGU</name>
<keyword evidence="4 5" id="KW-0472">Membrane</keyword>
<accession>A0A1E1J4U3</accession>
<evidence type="ECO:0000256" key="2">
    <source>
        <dbReference type="ARBA" id="ARBA00022692"/>
    </source>
</evidence>
<reference evidence="6" key="1">
    <citation type="submission" date="2012-08" db="EMBL/GenBank/DDBJ databases">
        <title>Comparative genomics of metastatic and non-metastatic Leishmania guyanensis provides insights into polygenic factors involved in Leishmania RNA virus infection.</title>
        <authorList>
            <person name="Smith D."/>
            <person name="Hertz-Fowler C."/>
            <person name="Martin R."/>
            <person name="Dickens N."/>
            <person name="Fasel N."/>
            <person name="Falquet L."/>
            <person name="Beverley S."/>
            <person name="Zangger H."/>
            <person name="Calderon-Copete S."/>
            <person name="Mottram J."/>
            <person name="Xenarios I."/>
        </authorList>
    </citation>
    <scope>NUCLEOTIDE SEQUENCE</scope>
    <source>
        <strain evidence="6">MHOM/BR/75/M4147/SSU:IR2SAT-LUC</strain>
    </source>
</reference>
<organism evidence="6">
    <name type="scientific">Leishmania guyanensis</name>
    <dbReference type="NCBI Taxonomy" id="5670"/>
    <lineage>
        <taxon>Eukaryota</taxon>
        <taxon>Discoba</taxon>
        <taxon>Euglenozoa</taxon>
        <taxon>Kinetoplastea</taxon>
        <taxon>Metakinetoplastina</taxon>
        <taxon>Trypanosomatida</taxon>
        <taxon>Trypanosomatidae</taxon>
        <taxon>Leishmaniinae</taxon>
        <taxon>Leishmania</taxon>
        <taxon>Leishmania guyanensis species complex</taxon>
    </lineage>
</organism>
<dbReference type="GO" id="GO:0016020">
    <property type="term" value="C:membrane"/>
    <property type="evidence" value="ECO:0007669"/>
    <property type="project" value="UniProtKB-SubCell"/>
</dbReference>
<feature type="transmembrane region" description="Helical" evidence="5">
    <location>
        <begin position="191"/>
        <end position="215"/>
    </location>
</feature>
<dbReference type="EMBL" id="CALQ01001609">
    <property type="protein sequence ID" value="CCM18612.1"/>
    <property type="molecule type" value="Genomic_DNA"/>
</dbReference>
<gene>
    <name evidence="6" type="primary">LgM4147LRVhigh.33.01990.00220</name>
    <name evidence="6" type="ORF">BN36_3360990</name>
</gene>
<comment type="caution">
    <text evidence="5">Lacks conserved residue(s) required for the propagation of feature annotation.</text>
</comment>
<dbReference type="GO" id="GO:0005794">
    <property type="term" value="C:Golgi apparatus"/>
    <property type="evidence" value="ECO:0007669"/>
    <property type="project" value="TreeGrafter"/>
</dbReference>
<dbReference type="InterPro" id="IPR004895">
    <property type="entry name" value="Prenylated_rab_accept_PRA1"/>
</dbReference>
<evidence type="ECO:0000256" key="4">
    <source>
        <dbReference type="ARBA" id="ARBA00023136"/>
    </source>
</evidence>
<sequence length="242" mass="26615">MLHSKTNGEIGKQEMIGKISFVEGLAVGPGADGSTEAPAAHSAALAYPGSDEPLPSYASIIFSGSSTAVKVQQLYHVSRQHVMRNFTTLRPWSEFFDTTFFHSPSGVTDTVNRLNRNLPYFYANYLVLSFICSSYILLINLPFAVYTVMMVAWYMFIRNRSAIVAALAAQGASEEEQMVYIANRPFTVSQLYLMLVVFGVVGFYLTGGSSVIFWLSLTSLGVSVGHASMRRPPIQDSAFDFV</sequence>
<dbReference type="PANTHER" id="PTHR19317:SF47">
    <property type="entry name" value="PRA1 FAMILY PROTEIN"/>
    <property type="match status" value="1"/>
</dbReference>
<proteinExistence type="inferred from homology"/>